<accession>A0A1B7JU58</accession>
<gene>
    <name evidence="4" type="ORF">M998_2045</name>
</gene>
<name>A0A1B7JU58_9GAMM</name>
<dbReference type="NCBIfam" id="TIGR00466">
    <property type="entry name" value="kdsB"/>
    <property type="match status" value="1"/>
</dbReference>
<evidence type="ECO:0000256" key="1">
    <source>
        <dbReference type="ARBA" id="ARBA00022679"/>
    </source>
</evidence>
<dbReference type="SUPFAM" id="SSF53448">
    <property type="entry name" value="Nucleotide-diphospho-sugar transferases"/>
    <property type="match status" value="1"/>
</dbReference>
<sequence length="228" mass="25780">MLEILNKPIFWHVHQRCIEAGFSENDIYLATDDERIFQKALSLNLNTLMTSLQHESGTDRIYEVARIKGWESQDIIINVQGDEPMISPALIRQLAEFSSSRTEFDITTAVVSIDSLSDFENPNVVKAVVGLNNRALYFTRSASPYRRDIPTSIDLAFKHIGIYAYSVQSLSKFCSFGEAPLEAYEKLEQLRALSNGLSIGAWYYNGEVAHGIDTLSDYQNVKNRMEAL</sequence>
<keyword evidence="3" id="KW-0448">Lipopolysaccharide biosynthesis</keyword>
<dbReference type="GO" id="GO:0005829">
    <property type="term" value="C:cytosol"/>
    <property type="evidence" value="ECO:0007669"/>
    <property type="project" value="TreeGrafter"/>
</dbReference>
<dbReference type="Proteomes" id="UP000078224">
    <property type="component" value="Unassembled WGS sequence"/>
</dbReference>
<evidence type="ECO:0000313" key="4">
    <source>
        <dbReference type="EMBL" id="OAT51430.1"/>
    </source>
</evidence>
<dbReference type="PANTHER" id="PTHR42866">
    <property type="entry name" value="3-DEOXY-MANNO-OCTULOSONATE CYTIDYLYLTRANSFERASE"/>
    <property type="match status" value="1"/>
</dbReference>
<organism evidence="4 5">
    <name type="scientific">Providencia heimbachae ATCC 35613</name>
    <dbReference type="NCBI Taxonomy" id="1354272"/>
    <lineage>
        <taxon>Bacteria</taxon>
        <taxon>Pseudomonadati</taxon>
        <taxon>Pseudomonadota</taxon>
        <taxon>Gammaproteobacteria</taxon>
        <taxon>Enterobacterales</taxon>
        <taxon>Morganellaceae</taxon>
        <taxon>Providencia</taxon>
    </lineage>
</organism>
<keyword evidence="1 4" id="KW-0808">Transferase</keyword>
<dbReference type="EMBL" id="LXEW01000031">
    <property type="protein sequence ID" value="OAT51430.1"/>
    <property type="molecule type" value="Genomic_DNA"/>
</dbReference>
<dbReference type="GO" id="GO:0009103">
    <property type="term" value="P:lipopolysaccharide biosynthetic process"/>
    <property type="evidence" value="ECO:0007669"/>
    <property type="project" value="UniProtKB-KW"/>
</dbReference>
<keyword evidence="5" id="KW-1185">Reference proteome</keyword>
<keyword evidence="2 4" id="KW-0548">Nucleotidyltransferase</keyword>
<protein>
    <submittedName>
        <fullName evidence="4">3-deoxy-manno-octulosonate cytidylyltransferase</fullName>
        <ecNumber evidence="4">2.7.7.38</ecNumber>
    </submittedName>
</protein>
<dbReference type="InterPro" id="IPR003329">
    <property type="entry name" value="Cytidylyl_trans"/>
</dbReference>
<dbReference type="PANTHER" id="PTHR42866:SF2">
    <property type="entry name" value="3-DEOXY-MANNO-OCTULOSONATE CYTIDYLYLTRANSFERASE, MITOCHONDRIAL"/>
    <property type="match status" value="1"/>
</dbReference>
<evidence type="ECO:0000313" key="5">
    <source>
        <dbReference type="Proteomes" id="UP000078224"/>
    </source>
</evidence>
<proteinExistence type="predicted"/>
<comment type="caution">
    <text evidence="4">The sequence shown here is derived from an EMBL/GenBank/DDBJ whole genome shotgun (WGS) entry which is preliminary data.</text>
</comment>
<dbReference type="PATRIC" id="fig|1354272.4.peg.2075"/>
<dbReference type="CDD" id="cd02517">
    <property type="entry name" value="CMP-KDO-Synthetase"/>
    <property type="match status" value="1"/>
</dbReference>
<dbReference type="Pfam" id="PF02348">
    <property type="entry name" value="CTP_transf_3"/>
    <property type="match status" value="1"/>
</dbReference>
<evidence type="ECO:0000256" key="2">
    <source>
        <dbReference type="ARBA" id="ARBA00022695"/>
    </source>
</evidence>
<reference evidence="4 5" key="1">
    <citation type="submission" date="2016-04" db="EMBL/GenBank/DDBJ databases">
        <title>ATOL: Assembling a taxonomically balanced genome-scale reconstruction of the evolutionary history of the Enterobacteriaceae.</title>
        <authorList>
            <person name="Plunkett G.III."/>
            <person name="Neeno-Eckwall E.C."/>
            <person name="Glasner J.D."/>
            <person name="Perna N.T."/>
        </authorList>
    </citation>
    <scope>NUCLEOTIDE SEQUENCE [LARGE SCALE GENOMIC DNA]</scope>
    <source>
        <strain evidence="4 5">ATCC 35613</strain>
    </source>
</reference>
<dbReference type="EC" id="2.7.7.38" evidence="4"/>
<dbReference type="AlphaFoldDB" id="A0A1B7JU58"/>
<evidence type="ECO:0000256" key="3">
    <source>
        <dbReference type="ARBA" id="ARBA00022985"/>
    </source>
</evidence>
<dbReference type="InterPro" id="IPR004528">
    <property type="entry name" value="KdsB"/>
</dbReference>
<dbReference type="Gene3D" id="3.90.550.10">
    <property type="entry name" value="Spore Coat Polysaccharide Biosynthesis Protein SpsA, Chain A"/>
    <property type="match status" value="1"/>
</dbReference>
<dbReference type="GO" id="GO:0008690">
    <property type="term" value="F:3-deoxy-manno-octulosonate cytidylyltransferase activity"/>
    <property type="evidence" value="ECO:0007669"/>
    <property type="project" value="UniProtKB-EC"/>
</dbReference>
<dbReference type="NCBIfam" id="NF003952">
    <property type="entry name" value="PRK05450.1-5"/>
    <property type="match status" value="1"/>
</dbReference>
<dbReference type="InterPro" id="IPR029044">
    <property type="entry name" value="Nucleotide-diphossugar_trans"/>
</dbReference>